<proteinExistence type="predicted"/>
<dbReference type="Gramene" id="TuG1812G0300003816.01.T01">
    <property type="protein sequence ID" value="TuG1812G0300003816.01.T01.cds387734"/>
    <property type="gene ID" value="TuG1812G0300003816.01"/>
</dbReference>
<dbReference type="Proteomes" id="UP000015106">
    <property type="component" value="Chromosome 3"/>
</dbReference>
<evidence type="ECO:0000313" key="2">
    <source>
        <dbReference type="Proteomes" id="UP000015106"/>
    </source>
</evidence>
<sequence>MSPPLEGIMTAIKPPLCGEASWGPSRRSMRGSCAAVASPEASSTVVCGRSSGRRVTCV</sequence>
<name>A0A8R7TZJ1_TRIUA</name>
<organism evidence="1 2">
    <name type="scientific">Triticum urartu</name>
    <name type="common">Red wild einkorn</name>
    <name type="synonym">Crithodium urartu</name>
    <dbReference type="NCBI Taxonomy" id="4572"/>
    <lineage>
        <taxon>Eukaryota</taxon>
        <taxon>Viridiplantae</taxon>
        <taxon>Streptophyta</taxon>
        <taxon>Embryophyta</taxon>
        <taxon>Tracheophyta</taxon>
        <taxon>Spermatophyta</taxon>
        <taxon>Magnoliopsida</taxon>
        <taxon>Liliopsida</taxon>
        <taxon>Poales</taxon>
        <taxon>Poaceae</taxon>
        <taxon>BOP clade</taxon>
        <taxon>Pooideae</taxon>
        <taxon>Triticodae</taxon>
        <taxon>Triticeae</taxon>
        <taxon>Triticinae</taxon>
        <taxon>Triticum</taxon>
    </lineage>
</organism>
<reference evidence="2" key="1">
    <citation type="journal article" date="2013" name="Nature">
        <title>Draft genome of the wheat A-genome progenitor Triticum urartu.</title>
        <authorList>
            <person name="Ling H.Q."/>
            <person name="Zhao S."/>
            <person name="Liu D."/>
            <person name="Wang J."/>
            <person name="Sun H."/>
            <person name="Zhang C."/>
            <person name="Fan H."/>
            <person name="Li D."/>
            <person name="Dong L."/>
            <person name="Tao Y."/>
            <person name="Gao C."/>
            <person name="Wu H."/>
            <person name="Li Y."/>
            <person name="Cui Y."/>
            <person name="Guo X."/>
            <person name="Zheng S."/>
            <person name="Wang B."/>
            <person name="Yu K."/>
            <person name="Liang Q."/>
            <person name="Yang W."/>
            <person name="Lou X."/>
            <person name="Chen J."/>
            <person name="Feng M."/>
            <person name="Jian J."/>
            <person name="Zhang X."/>
            <person name="Luo G."/>
            <person name="Jiang Y."/>
            <person name="Liu J."/>
            <person name="Wang Z."/>
            <person name="Sha Y."/>
            <person name="Zhang B."/>
            <person name="Wu H."/>
            <person name="Tang D."/>
            <person name="Shen Q."/>
            <person name="Xue P."/>
            <person name="Zou S."/>
            <person name="Wang X."/>
            <person name="Liu X."/>
            <person name="Wang F."/>
            <person name="Yang Y."/>
            <person name="An X."/>
            <person name="Dong Z."/>
            <person name="Zhang K."/>
            <person name="Zhang X."/>
            <person name="Luo M.C."/>
            <person name="Dvorak J."/>
            <person name="Tong Y."/>
            <person name="Wang J."/>
            <person name="Yang H."/>
            <person name="Li Z."/>
            <person name="Wang D."/>
            <person name="Zhang A."/>
            <person name="Wang J."/>
        </authorList>
    </citation>
    <scope>NUCLEOTIDE SEQUENCE</scope>
    <source>
        <strain evidence="2">cv. G1812</strain>
    </source>
</reference>
<dbReference type="EnsemblPlants" id="TuG1812G0300003816.01.T01">
    <property type="protein sequence ID" value="TuG1812G0300003816.01.T01.cds387734"/>
    <property type="gene ID" value="TuG1812G0300003816.01"/>
</dbReference>
<dbReference type="AlphaFoldDB" id="A0A8R7TZJ1"/>
<keyword evidence="2" id="KW-1185">Reference proteome</keyword>
<protein>
    <submittedName>
        <fullName evidence="1">Uncharacterized protein</fullName>
    </submittedName>
</protein>
<evidence type="ECO:0000313" key="1">
    <source>
        <dbReference type="EnsemblPlants" id="TuG1812G0300003816.01.T01.cds387734"/>
    </source>
</evidence>
<accession>A0A8R7TZJ1</accession>
<reference evidence="1" key="3">
    <citation type="submission" date="2022-06" db="UniProtKB">
        <authorList>
            <consortium name="EnsemblPlants"/>
        </authorList>
    </citation>
    <scope>IDENTIFICATION</scope>
</reference>
<reference evidence="1" key="2">
    <citation type="submission" date="2018-03" db="EMBL/GenBank/DDBJ databases">
        <title>The Triticum urartu genome reveals the dynamic nature of wheat genome evolution.</title>
        <authorList>
            <person name="Ling H."/>
            <person name="Ma B."/>
            <person name="Shi X."/>
            <person name="Liu H."/>
            <person name="Dong L."/>
            <person name="Sun H."/>
            <person name="Cao Y."/>
            <person name="Gao Q."/>
            <person name="Zheng S."/>
            <person name="Li Y."/>
            <person name="Yu Y."/>
            <person name="Du H."/>
            <person name="Qi M."/>
            <person name="Li Y."/>
            <person name="Yu H."/>
            <person name="Cui Y."/>
            <person name="Wang N."/>
            <person name="Chen C."/>
            <person name="Wu H."/>
            <person name="Zhao Y."/>
            <person name="Zhang J."/>
            <person name="Li Y."/>
            <person name="Zhou W."/>
            <person name="Zhang B."/>
            <person name="Hu W."/>
            <person name="Eijk M."/>
            <person name="Tang J."/>
            <person name="Witsenboer H."/>
            <person name="Zhao S."/>
            <person name="Li Z."/>
            <person name="Zhang A."/>
            <person name="Wang D."/>
            <person name="Liang C."/>
        </authorList>
    </citation>
    <scope>NUCLEOTIDE SEQUENCE [LARGE SCALE GENOMIC DNA]</scope>
    <source>
        <strain evidence="1">cv. G1812</strain>
    </source>
</reference>